<sequence length="97" mass="10683">MAHNRWFTQNGTTLTLRLHVQASGKKTECIGYYGDALKIRVATPPVSHKMNVCLVTWLADQFGVRPQQVGLNSGENSQNKVFTITGSKVSPEKLNPA</sequence>
<accession>A0A6M8SYB3</accession>
<comment type="similarity">
    <text evidence="1 2">Belongs to the UPF0235 family.</text>
</comment>
<dbReference type="RefSeq" id="WP_173533261.1">
    <property type="nucleotide sequence ID" value="NZ_CP054143.1"/>
</dbReference>
<dbReference type="SUPFAM" id="SSF69786">
    <property type="entry name" value="YggU-like"/>
    <property type="match status" value="1"/>
</dbReference>
<evidence type="ECO:0000256" key="1">
    <source>
        <dbReference type="ARBA" id="ARBA00010364"/>
    </source>
</evidence>
<dbReference type="NCBIfam" id="TIGR00251">
    <property type="entry name" value="DUF167 family protein"/>
    <property type="match status" value="1"/>
</dbReference>
<gene>
    <name evidence="3" type="ORF">HQN60_08610</name>
</gene>
<dbReference type="InterPro" id="IPR003746">
    <property type="entry name" value="DUF167"/>
</dbReference>
<accession>A0A8G1M040</accession>
<proteinExistence type="inferred from homology"/>
<evidence type="ECO:0000256" key="2">
    <source>
        <dbReference type="HAMAP-Rule" id="MF_00634"/>
    </source>
</evidence>
<dbReference type="Gene3D" id="3.30.1200.10">
    <property type="entry name" value="YggU-like"/>
    <property type="match status" value="1"/>
</dbReference>
<dbReference type="AlphaFoldDB" id="A0A6M8SYB3"/>
<protein>
    <recommendedName>
        <fullName evidence="2">UPF0235 protein HQN60_08610</fullName>
    </recommendedName>
</protein>
<dbReference type="EMBL" id="CP054143">
    <property type="protein sequence ID" value="QKJ66757.1"/>
    <property type="molecule type" value="Genomic_DNA"/>
</dbReference>
<evidence type="ECO:0000313" key="3">
    <source>
        <dbReference type="EMBL" id="QKJ66757.1"/>
    </source>
</evidence>
<dbReference type="SMART" id="SM01152">
    <property type="entry name" value="DUF167"/>
    <property type="match status" value="1"/>
</dbReference>
<dbReference type="HAMAP" id="MF_00634">
    <property type="entry name" value="UPF0235"/>
    <property type="match status" value="1"/>
</dbReference>
<dbReference type="KEGG" id="dee:HQN60_08610"/>
<organism evidence="3 4">
    <name type="scientific">Deefgea piscis</name>
    <dbReference type="NCBI Taxonomy" id="2739061"/>
    <lineage>
        <taxon>Bacteria</taxon>
        <taxon>Pseudomonadati</taxon>
        <taxon>Pseudomonadota</taxon>
        <taxon>Betaproteobacteria</taxon>
        <taxon>Neisseriales</taxon>
        <taxon>Chitinibacteraceae</taxon>
        <taxon>Deefgea</taxon>
    </lineage>
</organism>
<evidence type="ECO:0000313" key="4">
    <source>
        <dbReference type="Proteomes" id="UP000504844"/>
    </source>
</evidence>
<dbReference type="InterPro" id="IPR036591">
    <property type="entry name" value="YggU-like_sf"/>
</dbReference>
<name>A0A6M8SYB3_9NEIS</name>
<dbReference type="Pfam" id="PF02594">
    <property type="entry name" value="DUF167"/>
    <property type="match status" value="1"/>
</dbReference>
<reference evidence="3 4" key="1">
    <citation type="submission" date="2020-05" db="EMBL/GenBank/DDBJ databases">
        <title>Complete genome sequence of Deefgea sp. D17.</title>
        <authorList>
            <person name="Bae J.-W."/>
            <person name="Han J.E."/>
        </authorList>
    </citation>
    <scope>NUCLEOTIDE SEQUENCE [LARGE SCALE GENOMIC DNA]</scope>
    <source>
        <strain evidence="3 4">D17</strain>
    </source>
</reference>
<keyword evidence="4" id="KW-1185">Reference proteome</keyword>
<dbReference type="Proteomes" id="UP000504844">
    <property type="component" value="Chromosome"/>
</dbReference>